<comment type="caution">
    <text evidence="4">The sequence shown here is derived from an EMBL/GenBank/DDBJ whole genome shotgun (WGS) entry which is preliminary data.</text>
</comment>
<evidence type="ECO:0000313" key="4">
    <source>
        <dbReference type="EMBL" id="TYC55201.1"/>
    </source>
</evidence>
<dbReference type="EMBL" id="SDKK01000013">
    <property type="protein sequence ID" value="TYC55201.1"/>
    <property type="molecule type" value="Genomic_DNA"/>
</dbReference>
<dbReference type="Proteomes" id="UP000389128">
    <property type="component" value="Unassembled WGS sequence"/>
</dbReference>
<dbReference type="InterPro" id="IPR036525">
    <property type="entry name" value="Tubulin/FtsZ_GTPase_sf"/>
</dbReference>
<dbReference type="GO" id="GO:0005525">
    <property type="term" value="F:GTP binding"/>
    <property type="evidence" value="ECO:0007669"/>
    <property type="project" value="UniProtKB-KW"/>
</dbReference>
<proteinExistence type="predicted"/>
<sequence>MRLLFDDRMSGDCDVLACTWDAAQALLLTRDWDALHLGVGRGQPTRQDGLALVEWALVHNRLPVRVLLLSKSVQERHRIGTVLRRSGWASADGRRFLRLPAADESAPYFPRIRIIGVNGPGGGVTERMIAARIGGTRILVVQQELPVVEQTYSPVASEDAGTQAGREMAVGDAYHPRLQEWLGDADLVLIVPGRLDAASLDLSATIAAFAREQGILTLAIVDPRSENPDAANPGSVRCSGLASQCDAVLEIPDHIAGVTTKRARTPSLFEITAYLASCLVDTMTFPSWVNLDFIAFCYAFRGTSRIHTGIGSADVDDRAVVASLAAMQSLALNAPNLRRMDRLVVVIDAPRGGFAMDEVQEVVSTIEACASPEAFVTCGSVRIHGDASLHVIVMAAEFAPQPST</sequence>
<keyword evidence="2" id="KW-0342">GTP-binding</keyword>
<evidence type="ECO:0000259" key="3">
    <source>
        <dbReference type="SMART" id="SM00865"/>
    </source>
</evidence>
<dbReference type="InterPro" id="IPR018316">
    <property type="entry name" value="Tubulin/FtsZ_2-layer-sand-dom"/>
</dbReference>
<dbReference type="SUPFAM" id="SSF55307">
    <property type="entry name" value="Tubulin C-terminal domain-like"/>
    <property type="match status" value="1"/>
</dbReference>
<keyword evidence="5" id="KW-1185">Reference proteome</keyword>
<evidence type="ECO:0000256" key="2">
    <source>
        <dbReference type="ARBA" id="ARBA00023134"/>
    </source>
</evidence>
<feature type="domain" description="Tubulin/FtsZ 2-layer sandwich" evidence="3">
    <location>
        <begin position="289"/>
        <end position="403"/>
    </location>
</feature>
<gene>
    <name evidence="4" type="ORF">ETQ85_14360</name>
</gene>
<protein>
    <recommendedName>
        <fullName evidence="3">Tubulin/FtsZ 2-layer sandwich domain-containing protein</fullName>
    </recommendedName>
</protein>
<dbReference type="AlphaFoldDB" id="A0A6C2CMM0"/>
<dbReference type="Gene3D" id="3.40.50.1440">
    <property type="entry name" value="Tubulin/FtsZ, GTPase domain"/>
    <property type="match status" value="1"/>
</dbReference>
<evidence type="ECO:0000256" key="1">
    <source>
        <dbReference type="ARBA" id="ARBA00022741"/>
    </source>
</evidence>
<dbReference type="InterPro" id="IPR008280">
    <property type="entry name" value="Tub_FtsZ_C"/>
</dbReference>
<organism evidence="4 5">
    <name type="scientific">Zoogloea oleivorans</name>
    <dbReference type="NCBI Taxonomy" id="1552750"/>
    <lineage>
        <taxon>Bacteria</taxon>
        <taxon>Pseudomonadati</taxon>
        <taxon>Pseudomonadota</taxon>
        <taxon>Betaproteobacteria</taxon>
        <taxon>Rhodocyclales</taxon>
        <taxon>Zoogloeaceae</taxon>
        <taxon>Zoogloea</taxon>
    </lineage>
</organism>
<dbReference type="RefSeq" id="WP_148579768.1">
    <property type="nucleotide sequence ID" value="NZ_SDKK01000013.1"/>
</dbReference>
<dbReference type="SMART" id="SM00865">
    <property type="entry name" value="Tubulin_C"/>
    <property type="match status" value="1"/>
</dbReference>
<reference evidence="4 5" key="1">
    <citation type="submission" date="2019-01" db="EMBL/GenBank/DDBJ databases">
        <title>Zoogloea oleivorans genome sequencing and assembly.</title>
        <authorList>
            <person name="Tancsics A."/>
            <person name="Farkas M."/>
            <person name="Kriszt B."/>
            <person name="Maroti G."/>
            <person name="Horvath B."/>
        </authorList>
    </citation>
    <scope>NUCLEOTIDE SEQUENCE [LARGE SCALE GENOMIC DNA]</scope>
    <source>
        <strain evidence="4 5">Buc</strain>
    </source>
</reference>
<name>A0A6C2CMM0_9RHOO</name>
<evidence type="ECO:0000313" key="5">
    <source>
        <dbReference type="Proteomes" id="UP000389128"/>
    </source>
</evidence>
<accession>A0A6C2CMM0</accession>
<keyword evidence="1" id="KW-0547">Nucleotide-binding</keyword>